<feature type="compositionally biased region" description="Basic and acidic residues" evidence="1">
    <location>
        <begin position="15"/>
        <end position="52"/>
    </location>
</feature>
<protein>
    <submittedName>
        <fullName evidence="2">DUF4169 family protein</fullName>
    </submittedName>
</protein>
<name>A0ABW4E3R8_9RHOB</name>
<proteinExistence type="predicted"/>
<reference evidence="3" key="1">
    <citation type="journal article" date="2019" name="Int. J. Syst. Evol. Microbiol.">
        <title>The Global Catalogue of Microorganisms (GCM) 10K type strain sequencing project: providing services to taxonomists for standard genome sequencing and annotation.</title>
        <authorList>
            <consortium name="The Broad Institute Genomics Platform"/>
            <consortium name="The Broad Institute Genome Sequencing Center for Infectious Disease"/>
            <person name="Wu L."/>
            <person name="Ma J."/>
        </authorList>
    </citation>
    <scope>NUCLEOTIDE SEQUENCE [LARGE SCALE GENOMIC DNA]</scope>
    <source>
        <strain evidence="3">CCM 8875</strain>
    </source>
</reference>
<dbReference type="Proteomes" id="UP001597302">
    <property type="component" value="Unassembled WGS sequence"/>
</dbReference>
<dbReference type="EMBL" id="JBHTOQ010000038">
    <property type="protein sequence ID" value="MFD1483130.1"/>
    <property type="molecule type" value="Genomic_DNA"/>
</dbReference>
<accession>A0ABW4E3R8</accession>
<dbReference type="RefSeq" id="WP_131575392.1">
    <property type="nucleotide sequence ID" value="NZ_CBCSAJ010000034.1"/>
</dbReference>
<comment type="caution">
    <text evidence="2">The sequence shown here is derived from an EMBL/GenBank/DDBJ whole genome shotgun (WGS) entry which is preliminary data.</text>
</comment>
<dbReference type="Pfam" id="PF13770">
    <property type="entry name" value="DUF4169"/>
    <property type="match status" value="1"/>
</dbReference>
<evidence type="ECO:0000313" key="2">
    <source>
        <dbReference type="EMBL" id="MFD1483130.1"/>
    </source>
</evidence>
<evidence type="ECO:0000256" key="1">
    <source>
        <dbReference type="SAM" id="MobiDB-lite"/>
    </source>
</evidence>
<feature type="region of interest" description="Disordered" evidence="1">
    <location>
        <begin position="1"/>
        <end position="62"/>
    </location>
</feature>
<gene>
    <name evidence="2" type="ORF">ACFQ5P_17675</name>
</gene>
<sequence>MTRIINLRQARKQRARTEKRQQGDTNAARHGEPKPLRDARLAEARRADRILDAHQTPQDGDD</sequence>
<keyword evidence="3" id="KW-1185">Reference proteome</keyword>
<dbReference type="InterPro" id="IPR025227">
    <property type="entry name" value="DUF4169"/>
</dbReference>
<organism evidence="2 3">
    <name type="scientific">Paracoccus nototheniae</name>
    <dbReference type="NCBI Taxonomy" id="2489002"/>
    <lineage>
        <taxon>Bacteria</taxon>
        <taxon>Pseudomonadati</taxon>
        <taxon>Pseudomonadota</taxon>
        <taxon>Alphaproteobacteria</taxon>
        <taxon>Rhodobacterales</taxon>
        <taxon>Paracoccaceae</taxon>
        <taxon>Paracoccus</taxon>
    </lineage>
</organism>
<evidence type="ECO:0000313" key="3">
    <source>
        <dbReference type="Proteomes" id="UP001597302"/>
    </source>
</evidence>